<feature type="compositionally biased region" description="Polar residues" evidence="7">
    <location>
        <begin position="1011"/>
        <end position="1020"/>
    </location>
</feature>
<comment type="subcellular location">
    <subcellularLocation>
        <location evidence="1">Golgi apparatus membrane</location>
        <topology evidence="1">Peripheral membrane protein</topology>
    </subcellularLocation>
</comment>
<dbReference type="GeneTree" id="ENSGT00390000016421"/>
<feature type="domain" description="DOP1-like C-terminal" evidence="11">
    <location>
        <begin position="1718"/>
        <end position="2152"/>
    </location>
</feature>
<keyword evidence="4" id="KW-0333">Golgi apparatus</keyword>
<evidence type="ECO:0000259" key="12">
    <source>
        <dbReference type="Pfam" id="PF24601"/>
    </source>
</evidence>
<keyword evidence="14" id="KW-1185">Reference proteome</keyword>
<feature type="region of interest" description="Disordered" evidence="7">
    <location>
        <begin position="525"/>
        <end position="571"/>
    </location>
</feature>
<dbReference type="InterPro" id="IPR056457">
    <property type="entry name" value="DOP1_C"/>
</dbReference>
<sequence>MDPEEAELQNDYRYRSYAAVIEKALRNFESSSEWADLISSLGKLNKALQSNLKYSLLPRRLIIGKRLAQCLHPALPSGVHLKALETYEVIFKIIGTKWLAKDLFIYSSGLFPLLAHASMSVKPPLLTLYERYFLPLQKALLPSLQAFIMGLLPGLEEGLEVYDRTDALLLKLSMLVGQSVFYGALWGSVLVSPLVRLPASLFIVTHFDRMASSCEQKYMLGTDHRLTVKAMCLSLQDTNVLVQRNMLEILLYFFPFATCLVMVSAASLTLLRRDMSLNRRLYAWLLGLDIKGGMVAPDMSLYTTVEEHTAYYFNTYSRELLVQALVNILQQKDIEKDLDNITDYLRPFRIIISLLDKSEIGPLVLSDVLLEVIRAFYSYCREMLGEDSLNFSLSGNQLNSKIKENKNASEIIKTVNMLVGAISSEYLWNYVTDHFQTSWSPPPSVMELSTLIIFLLDVIPLELYAEIQTQYLPQMLGSMLQSICASMASLSLPELTQALRACFKVLSKIQMPVTYMDMEVESPTQNVGKMQARPEPAAFPPLRSEDSGLGLSASPSEQQLLPDHNSSNSDVCTDAENVWRKRGNVENMSKCVQDILASLITRWQEETTQPEQRVSPRGRKRSPSGGKGSRELGLIKDRLAEFFTPSKLRTQPQECCEEVVERGAGAAGLQWLLGFQSRGKAEITEACRQAFTAACHLLLECTTFPVYYTEEESQELHSSMFNSTTSIYTPYKFRITCHINISYCVQHVAISSLLELINHSQSLALVIQDKNRRYKSSEANPLSGQLQMVTLPPIFPSVLKTMELCTDFYQRVAQVLWAQLDTERREHHISCVELFYRLHCLAPFASICEDIICMALLSRDKVVRLEALHRFSVLWHLTREVQTNRSTSLNRSFDRSLFVVLDSLNSQDGSVSAAGQSWLVRALSLNDVVRILEPVLLLLLDPKTQRTAIQSVKHNLSVGNFNALSCRDRSGTKSSGDSMAMPEVSLLNHFIVVDREALWLDLDRDAELRETPSNSPALSRSESEETEGEDEEPDVVEEEESEHTESADASGAQNSTENSSSGSAPYLQVGVVNGNIGEVGVANGLLRVDSDRTQASDSLSSDEDDGQLEALAKSRLLKRQRERQEAIDSLFRHVLLYRQPYEFNRVLYAFSVVETLVSSGSTPFVEALSSMALDCSSTAHLNLIQNLLQRHRQAQEGTGFYDKPPTSPLSSPFSTPLSSSTMYLLELLTSLCLRFLRSQFPSYATINARHLQANREVQVKSVEVMTALVTQLVTVAQQAQAGETGGVDSLETIRNLLWGCKVQQYVLLSLSASMYTCQRAEAPDRNTAHEEEHGDDGGEISEESLVHFGKDGSWAEHPLQIALLKLLKVLIVLEHCVSPPLSKTQGDNNHILQSRGDAPSSALAREWQTAMMFQQSIKAVRYVASQPITAQGMFVSAAARALCPQYGFAMHPAWVALLCGVLPFLGRSLAIIVAPIIAQICRNLDELVKQHEHDGIKGTHSNNLKRENIAPDYPLTILEGLTTITHYCLLEHKKSAGCDATDMRNACSAVLEEFPHMISTMAMLWGVVKGADSSCSSKSSPTSVYFKSTKILKQKILTFLTPLTQQYGPQVMASVAAVWNSSKFQKSYSILPQRKSMTIVDLVKSLNTLHTDTILHLIKEVVKKPHQIKGDQQKPTLVDVPMLQFCYAYIQSLPAQALQENIMPLLCLLRESVQLNLAAPGHFLLLGILNDFVNRLPNMDNKRDCRDLQEVTQRILEAVGGVAGSSLEQTSWLSRNLEVKAQPQVCLQEDEEEPEGNDFYVGQGSAMVSSSAPSVFSVQALALLAEVLAPLLDMVYRSDEKEKAVPLISRLMYYVFPYLKNHSAYNMPSFSAGAQLLSSLSGYAYTKRAWKKEVLELFMDPLFFTMESSCACHWKSIIDHLLTHEKTMFKDLMSMQSSSLKLFNSAEQKPMLLKRQAFAMFSGETDQYHLYLPLIQERLTENLRVGQTPAMVAQMFLMFRVLLLRISTQHLTSLWPIMVTELVRHPHPLYYDKETSKNKRSSQEKNGLLMFPQAELDMYLSACKFLDTAVSFPPERMPLFQMYRWAFVPEVDVESYEGPGTTLLEGEQECKPHVVRILEGLHHRYGCVEFPLLALRSLSSITQLVPFFQTLCCSFSCSDHSPQPTADYPPPSSSRVLQQLELITEGEFLDGLDS</sequence>
<dbReference type="InterPro" id="IPR056459">
    <property type="entry name" value="TPR_DOP1"/>
</dbReference>
<keyword evidence="8" id="KW-1133">Transmembrane helix</keyword>
<evidence type="ECO:0008006" key="15">
    <source>
        <dbReference type="Google" id="ProtNLM"/>
    </source>
</evidence>
<feature type="domain" description="DOP1-like middle TPR" evidence="10">
    <location>
        <begin position="312"/>
        <end position="488"/>
    </location>
</feature>
<feature type="region of interest" description="Disordered" evidence="7">
    <location>
        <begin position="603"/>
        <end position="631"/>
    </location>
</feature>
<evidence type="ECO:0000313" key="13">
    <source>
        <dbReference type="Ensembl" id="ENSPNAP00000068232.1"/>
    </source>
</evidence>
<dbReference type="GO" id="GO:0006895">
    <property type="term" value="P:Golgi to endosome transport"/>
    <property type="evidence" value="ECO:0007669"/>
    <property type="project" value="InterPro"/>
</dbReference>
<dbReference type="InterPro" id="IPR056458">
    <property type="entry name" value="TPR_DOP1_M"/>
</dbReference>
<reference evidence="13" key="2">
    <citation type="submission" date="2025-08" db="UniProtKB">
        <authorList>
            <consortium name="Ensembl"/>
        </authorList>
    </citation>
    <scope>IDENTIFICATION</scope>
</reference>
<evidence type="ECO:0000256" key="3">
    <source>
        <dbReference type="ARBA" id="ARBA00022927"/>
    </source>
</evidence>
<proteinExistence type="inferred from homology"/>
<dbReference type="Pfam" id="PF24601">
    <property type="entry name" value="TPR_DOP1"/>
    <property type="match status" value="1"/>
</dbReference>
<dbReference type="InterPro" id="IPR007249">
    <property type="entry name" value="DOP1_N"/>
</dbReference>
<feature type="transmembrane region" description="Helical" evidence="8">
    <location>
        <begin position="249"/>
        <end position="271"/>
    </location>
</feature>
<evidence type="ECO:0000259" key="10">
    <source>
        <dbReference type="Pfam" id="PF24597"/>
    </source>
</evidence>
<dbReference type="GO" id="GO:0005802">
    <property type="term" value="C:trans-Golgi network"/>
    <property type="evidence" value="ECO:0007669"/>
    <property type="project" value="TreeGrafter"/>
</dbReference>
<feature type="region of interest" description="Disordered" evidence="7">
    <location>
        <begin position="1009"/>
        <end position="1066"/>
    </location>
</feature>
<comment type="similarity">
    <text evidence="6">Belongs to the DOP1 family.</text>
</comment>
<evidence type="ECO:0000256" key="1">
    <source>
        <dbReference type="ARBA" id="ARBA00004395"/>
    </source>
</evidence>
<dbReference type="Pfam" id="PF24597">
    <property type="entry name" value="TPR_DOP1_M"/>
    <property type="match status" value="1"/>
</dbReference>
<reference evidence="13" key="3">
    <citation type="submission" date="2025-09" db="UniProtKB">
        <authorList>
            <consortium name="Ensembl"/>
        </authorList>
    </citation>
    <scope>IDENTIFICATION</scope>
</reference>
<gene>
    <name evidence="13" type="primary">DOP1B</name>
</gene>
<dbReference type="GO" id="GO:0005768">
    <property type="term" value="C:endosome"/>
    <property type="evidence" value="ECO:0007669"/>
    <property type="project" value="TreeGrafter"/>
</dbReference>
<dbReference type="Pfam" id="PF04118">
    <property type="entry name" value="Dopey_N"/>
    <property type="match status" value="1"/>
</dbReference>
<feature type="compositionally biased region" description="Polar residues" evidence="7">
    <location>
        <begin position="1051"/>
        <end position="1063"/>
    </location>
</feature>
<dbReference type="Pfam" id="PF24598">
    <property type="entry name" value="DOP1_C"/>
    <property type="match status" value="1"/>
</dbReference>
<evidence type="ECO:0000256" key="2">
    <source>
        <dbReference type="ARBA" id="ARBA00022448"/>
    </source>
</evidence>
<evidence type="ECO:0000259" key="11">
    <source>
        <dbReference type="Pfam" id="PF24598"/>
    </source>
</evidence>
<evidence type="ECO:0000256" key="5">
    <source>
        <dbReference type="ARBA" id="ARBA00023136"/>
    </source>
</evidence>
<feature type="compositionally biased region" description="Acidic residues" evidence="7">
    <location>
        <begin position="1024"/>
        <end position="1042"/>
    </location>
</feature>
<dbReference type="InterPro" id="IPR040314">
    <property type="entry name" value="DOP1"/>
</dbReference>
<name>A0AAR2L0S7_PYGNA</name>
<feature type="compositionally biased region" description="Polar residues" evidence="7">
    <location>
        <begin position="553"/>
        <end position="571"/>
    </location>
</feature>
<dbReference type="GO" id="GO:0015031">
    <property type="term" value="P:protein transport"/>
    <property type="evidence" value="ECO:0007669"/>
    <property type="project" value="UniProtKB-KW"/>
</dbReference>
<keyword evidence="8" id="KW-0812">Transmembrane</keyword>
<evidence type="ECO:0000256" key="6">
    <source>
        <dbReference type="ARBA" id="ARBA00046326"/>
    </source>
</evidence>
<keyword evidence="2" id="KW-0813">Transport</keyword>
<feature type="domain" description="DOP1 N-terminal" evidence="9">
    <location>
        <begin position="12"/>
        <end position="288"/>
    </location>
</feature>
<organism evidence="13 14">
    <name type="scientific">Pygocentrus nattereri</name>
    <name type="common">Red-bellied piranha</name>
    <dbReference type="NCBI Taxonomy" id="42514"/>
    <lineage>
        <taxon>Eukaryota</taxon>
        <taxon>Metazoa</taxon>
        <taxon>Chordata</taxon>
        <taxon>Craniata</taxon>
        <taxon>Vertebrata</taxon>
        <taxon>Euteleostomi</taxon>
        <taxon>Actinopterygii</taxon>
        <taxon>Neopterygii</taxon>
        <taxon>Teleostei</taxon>
        <taxon>Ostariophysi</taxon>
        <taxon>Characiformes</taxon>
        <taxon>Characoidei</taxon>
        <taxon>Pygocentrus</taxon>
    </lineage>
</organism>
<keyword evidence="3" id="KW-0653">Protein transport</keyword>
<dbReference type="Ensembl" id="ENSPNAT00000046632.1">
    <property type="protein sequence ID" value="ENSPNAP00000068232.1"/>
    <property type="gene ID" value="ENSPNAG00000008044.2"/>
</dbReference>
<keyword evidence="5 8" id="KW-0472">Membrane</keyword>
<evidence type="ECO:0000259" key="9">
    <source>
        <dbReference type="Pfam" id="PF04118"/>
    </source>
</evidence>
<dbReference type="GO" id="GO:0000139">
    <property type="term" value="C:Golgi membrane"/>
    <property type="evidence" value="ECO:0007669"/>
    <property type="project" value="UniProtKB-SubCell"/>
</dbReference>
<protein>
    <recommendedName>
        <fullName evidence="15">Dopey N-terminal domain-containing protein</fullName>
    </recommendedName>
</protein>
<evidence type="ECO:0000313" key="14">
    <source>
        <dbReference type="Proteomes" id="UP001501920"/>
    </source>
</evidence>
<dbReference type="PANTHER" id="PTHR14042:SF23">
    <property type="entry name" value="PROTEIN DOPEY-2"/>
    <property type="match status" value="1"/>
</dbReference>
<evidence type="ECO:0000256" key="4">
    <source>
        <dbReference type="ARBA" id="ARBA00023034"/>
    </source>
</evidence>
<accession>A0AAR2L0S7</accession>
<evidence type="ECO:0000256" key="8">
    <source>
        <dbReference type="SAM" id="Phobius"/>
    </source>
</evidence>
<feature type="domain" description="DOP1-like TPR" evidence="12">
    <location>
        <begin position="1129"/>
        <end position="1531"/>
    </location>
</feature>
<evidence type="ECO:0000256" key="7">
    <source>
        <dbReference type="SAM" id="MobiDB-lite"/>
    </source>
</evidence>
<dbReference type="Proteomes" id="UP001501920">
    <property type="component" value="Chromosome 6"/>
</dbReference>
<reference evidence="13 14" key="1">
    <citation type="submission" date="2020-10" db="EMBL/GenBank/DDBJ databases">
        <title>Pygocentrus nattereri (red-bellied piranha) genome, fPygNat1, primary haplotype.</title>
        <authorList>
            <person name="Myers G."/>
            <person name="Meyer A."/>
            <person name="Karagic N."/>
            <person name="Pippel M."/>
            <person name="Winkler S."/>
            <person name="Tracey A."/>
            <person name="Wood J."/>
            <person name="Formenti G."/>
            <person name="Howe K."/>
            <person name="Fedrigo O."/>
            <person name="Jarvis E.D."/>
        </authorList>
    </citation>
    <scope>NUCLEOTIDE SEQUENCE [LARGE SCALE GENOMIC DNA]</scope>
</reference>
<dbReference type="PANTHER" id="PTHR14042">
    <property type="entry name" value="DOPEY-RELATED"/>
    <property type="match status" value="1"/>
</dbReference>
<dbReference type="GO" id="GO:0005829">
    <property type="term" value="C:cytosol"/>
    <property type="evidence" value="ECO:0007669"/>
    <property type="project" value="GOC"/>
</dbReference>